<proteinExistence type="predicted"/>
<accession>A0A1L7VJE8</accession>
<dbReference type="EMBL" id="FJOF01000004">
    <property type="protein sequence ID" value="CZR40452.1"/>
    <property type="molecule type" value="Genomic_DNA"/>
</dbReference>
<organism evidence="1 2">
    <name type="scientific">Fusarium proliferatum (strain ET1)</name>
    <name type="common">Orchid endophyte fungus</name>
    <dbReference type="NCBI Taxonomy" id="1227346"/>
    <lineage>
        <taxon>Eukaryota</taxon>
        <taxon>Fungi</taxon>
        <taxon>Dikarya</taxon>
        <taxon>Ascomycota</taxon>
        <taxon>Pezizomycotina</taxon>
        <taxon>Sordariomycetes</taxon>
        <taxon>Hypocreomycetidae</taxon>
        <taxon>Hypocreales</taxon>
        <taxon>Nectriaceae</taxon>
        <taxon>Fusarium</taxon>
        <taxon>Fusarium fujikuroi species complex</taxon>
    </lineage>
</organism>
<evidence type="ECO:0000313" key="1">
    <source>
        <dbReference type="EMBL" id="CZR40452.1"/>
    </source>
</evidence>
<dbReference type="AlphaFoldDB" id="A0A1L7VJE8"/>
<evidence type="ECO:0008006" key="3">
    <source>
        <dbReference type="Google" id="ProtNLM"/>
    </source>
</evidence>
<reference evidence="2" key="1">
    <citation type="journal article" date="2016" name="Genome Biol. Evol.">
        <title>Comparative 'omics' of the Fusarium fujikuroi species complex highlights differences in genetic potential and metabolite synthesis.</title>
        <authorList>
            <person name="Niehaus E.-M."/>
            <person name="Muensterkoetter M."/>
            <person name="Proctor R.H."/>
            <person name="Brown D.W."/>
            <person name="Sharon A."/>
            <person name="Idan Y."/>
            <person name="Oren-Young L."/>
            <person name="Sieber C.M."/>
            <person name="Novak O."/>
            <person name="Pencik A."/>
            <person name="Tarkowska D."/>
            <person name="Hromadova K."/>
            <person name="Freeman S."/>
            <person name="Maymon M."/>
            <person name="Elazar M."/>
            <person name="Youssef S.A."/>
            <person name="El-Shabrawy E.S.M."/>
            <person name="Shalaby A.B.A."/>
            <person name="Houterman P."/>
            <person name="Brock N.L."/>
            <person name="Burkhardt I."/>
            <person name="Tsavkelova E.A."/>
            <person name="Dickschat J.S."/>
            <person name="Galuszka P."/>
            <person name="Gueldener U."/>
            <person name="Tudzynski B."/>
        </authorList>
    </citation>
    <scope>NUCLEOTIDE SEQUENCE [LARGE SCALE GENOMIC DNA]</scope>
    <source>
        <strain evidence="2">ET1</strain>
    </source>
</reference>
<dbReference type="RefSeq" id="XP_031081045.1">
    <property type="nucleotide sequence ID" value="XM_031230960.1"/>
</dbReference>
<sequence>MDARQDADNLAWDQSDERWEKALKHVRASATCRKVEAFAGRAFGKPATLVTPLIIGGFNAVYPFKIEGLESQVLVRLPCPDQAMFPEEKTMAEVATAACIKQHTQAWDESCFGGADNDVVGAIDWEFAYVGPSQFTLDPPWWLSLEVPEMWDDSIEDWTSTYGQRLQTWLSAMQEVEREASSDLPLSAYMRESWATGRFWLNYAARKSWSFDAIYWKYLDERFFGKRAEDSSSKELWKARVELLTEAERKAMEVLVKTKVEESKERVLVDWNAGKARQHLSAFLVT</sequence>
<name>A0A1L7VJE8_FUSPR</name>
<gene>
    <name evidence="1" type="ORF">FPRO_05352</name>
</gene>
<dbReference type="VEuPathDB" id="FungiDB:FPRO_05352"/>
<dbReference type="GeneID" id="42050233"/>
<keyword evidence="2" id="KW-1185">Reference proteome</keyword>
<protein>
    <recommendedName>
        <fullName evidence="3">Aminoglycoside phosphotransferase domain-containing protein</fullName>
    </recommendedName>
</protein>
<evidence type="ECO:0000313" key="2">
    <source>
        <dbReference type="Proteomes" id="UP000183971"/>
    </source>
</evidence>
<dbReference type="Proteomes" id="UP000183971">
    <property type="component" value="Unassembled WGS sequence"/>
</dbReference>
<comment type="caution">
    <text evidence="1">The sequence shown here is derived from an EMBL/GenBank/DDBJ whole genome shotgun (WGS) entry which is preliminary data.</text>
</comment>